<dbReference type="CDD" id="cd09023">
    <property type="entry name" value="Aldose_epim_Ec_c4013"/>
    <property type="match status" value="1"/>
</dbReference>
<dbReference type="GO" id="GO:0030246">
    <property type="term" value="F:carbohydrate binding"/>
    <property type="evidence" value="ECO:0007669"/>
    <property type="project" value="InterPro"/>
</dbReference>
<dbReference type="KEGG" id="dvn:HQ394_12005"/>
<evidence type="ECO:0000256" key="1">
    <source>
        <dbReference type="SAM" id="SignalP"/>
    </source>
</evidence>
<dbReference type="RefSeq" id="WP_190260426.1">
    <property type="nucleotide sequence ID" value="NZ_CP053923.1"/>
</dbReference>
<feature type="signal peptide" evidence="1">
    <location>
        <begin position="1"/>
        <end position="22"/>
    </location>
</feature>
<name>A0A7H1N2H9_9PROT</name>
<dbReference type="AlphaFoldDB" id="A0A7H1N2H9"/>
<protein>
    <submittedName>
        <fullName evidence="2">Aldose 1-epimerase family protein</fullName>
    </submittedName>
</protein>
<reference evidence="2 3" key="1">
    <citation type="submission" date="2020-05" db="EMBL/GenBank/DDBJ databases">
        <title>Complete closed genome sequence of Defluviicoccus vanus.</title>
        <authorList>
            <person name="Bessarab I."/>
            <person name="Arumugam K."/>
            <person name="Maszenan A.M."/>
            <person name="Seviour R.J."/>
            <person name="Williams R.B."/>
        </authorList>
    </citation>
    <scope>NUCLEOTIDE SEQUENCE [LARGE SCALE GENOMIC DNA]</scope>
    <source>
        <strain evidence="2 3">Ben 114</strain>
    </source>
</reference>
<keyword evidence="3" id="KW-1185">Reference proteome</keyword>
<dbReference type="InterPro" id="IPR027839">
    <property type="entry name" value="DUF4432"/>
</dbReference>
<gene>
    <name evidence="2" type="ORF">HQ394_12005</name>
</gene>
<dbReference type="InterPro" id="IPR014718">
    <property type="entry name" value="GH-type_carb-bd"/>
</dbReference>
<accession>A0A7H1N2H9</accession>
<dbReference type="Gene3D" id="2.70.98.10">
    <property type="match status" value="1"/>
</dbReference>
<proteinExistence type="predicted"/>
<dbReference type="Proteomes" id="UP000516369">
    <property type="component" value="Chromosome"/>
</dbReference>
<keyword evidence="1" id="KW-0732">Signal</keyword>
<feature type="chain" id="PRO_5028895527" evidence="1">
    <location>
        <begin position="23"/>
        <end position="404"/>
    </location>
</feature>
<dbReference type="EMBL" id="CP053923">
    <property type="protein sequence ID" value="QNT69915.1"/>
    <property type="molecule type" value="Genomic_DNA"/>
</dbReference>
<dbReference type="Pfam" id="PF14486">
    <property type="entry name" value="DUF4432"/>
    <property type="match status" value="1"/>
</dbReference>
<evidence type="ECO:0000313" key="2">
    <source>
        <dbReference type="EMBL" id="QNT69915.1"/>
    </source>
</evidence>
<sequence length="404" mass="44182">MHPILSALLSVGFGLLSSAAVAKEFVLVDAEAGKRETEWSITSRDLGIAAGPAFSVHSRMLDGGKQEGVQVIDVDNGRLSFTVVPTRGMNIERVTSGDVTLGWNSPVKEIVNPAFITLDSRAGLGWLDGFNEWLVRCGYEWAGHPGMDDGKLLTLHGRVGNTPASKVVVVVDDAAPRRIHIRGRVDEKVFKFADYEAWTEVSTEPGSESLRISDTLTNQSDYDREYQVLYHGNFGPPLLEAGSEFVAPVKQVTPFNDDAAKGLDTWTTYLGPTKNFGEQVYNVIPFVDANGSTTVMLRNKAADRGIRLTYGVAALPYFTLWKNTDTLREGYVTGLEPGTGFAYPRVIERTFGRVPKLAAGKSQSFDLDYTILTDRESVAKVARDIAAIQAGRATQMRTTPEVKE</sequence>
<organism evidence="2 3">
    <name type="scientific">Defluviicoccus vanus</name>
    <dbReference type="NCBI Taxonomy" id="111831"/>
    <lineage>
        <taxon>Bacteria</taxon>
        <taxon>Pseudomonadati</taxon>
        <taxon>Pseudomonadota</taxon>
        <taxon>Alphaproteobacteria</taxon>
        <taxon>Rhodospirillales</taxon>
        <taxon>Rhodospirillaceae</taxon>
        <taxon>Defluviicoccus</taxon>
    </lineage>
</organism>
<evidence type="ECO:0000313" key="3">
    <source>
        <dbReference type="Proteomes" id="UP000516369"/>
    </source>
</evidence>